<sequence>MKLRAVKIACQAALLLGLIQGAVAENGGQVSNNFDSISLTKNDAPGTVMPDSGADVLPGDEERGLWDWITGKDDDDKSAVGSTTAPTTTGETTAPAVTTAAPESAVSTAASTAGLGSAATDPTASASESTAADSESGSTATAPTATTKTPTTTKKTKKTKKPVVVASESASGSTESASSTSSSGSGSAPAPKKTKKTAKKTKKPVVVASESASGSSVLSSSSSLALSSSGSMDLDLSGSGDLGAGMSGSGSLALGSSSSSGTDLGSLFGSMSGSMLADLQALFGALDTPTNATAEDDNIKLSKLLGGTEHGMAFSDVKSVKMTQMLANVTVRGELRVDAVSILVILPDVNIFTHGGKGGVENSIVLDIGEYVNSLEVHWDKNKKKRTSIFYLAMNTNKKNSVSAGTKTENSAMLTAPKGYQLGGFYGRADDEIYAIGAIWTKKGASDLSVSDKKDVVAAKGSVMSTYKTTIRNWVGPLESAGDTACYRKKVDANTKGVCPSGYEQNDDTCRAQCPLMYPLECMGFECIPQNTDCATEILSKVSAVAAVALNAVTAGVFGQVLAAYKVANFAVTCALNVANAVKSLIFYLRYQQTTVATTNTEKLMDYAFKLQIVTLDMPLAICSCLGVKIPPKLEFSATILSVVSAVVMMAIMLGEVIVASAGAVMNMLKNASAMNETMLDSDVTELDSFLKSNSTCGYEIKTLTNRVMGKVYEVRNNTPDANPDDVREVISRSSLMTDDVPYVTNHCMGELLVNKTPDAAYETRNLLRKTLGVIIDDLIEKGTTDMGKHLTKKENALEYGNLGLFVLSIFDPTGIAWMASEFVQPICSPTAYLGEIDDGSLYDALGLNTIKEAFEGSYGIWNKKGDGSVTVIFESVDVEDVSVVIRSGGNKIAEVDVAAGKTVSWTSTVEKLQDKTLYLDRWRPGFLGLPGSGGGSLLMWIPRSSEGGKLVLHARLNVALRGNCVFRMCKPDWNVSEKSALYNQLHQMRLGMLQTRAVSLATIAMQKTLRTKYSNDLRKAQDAIAKLEEIK</sequence>
<feature type="compositionally biased region" description="Basic residues" evidence="1">
    <location>
        <begin position="192"/>
        <end position="203"/>
    </location>
</feature>
<dbReference type="PROSITE" id="PS51752">
    <property type="entry name" value="JACALIN_LECTIN"/>
    <property type="match status" value="1"/>
</dbReference>
<feature type="region of interest" description="Disordered" evidence="1">
    <location>
        <begin position="69"/>
        <end position="222"/>
    </location>
</feature>
<feature type="signal peptide" evidence="3">
    <location>
        <begin position="1"/>
        <end position="24"/>
    </location>
</feature>
<accession>A0A3F2RU47</accession>
<dbReference type="OrthoDB" id="40902at2759"/>
<dbReference type="Proteomes" id="UP000284657">
    <property type="component" value="Unassembled WGS sequence"/>
</dbReference>
<keyword evidence="2" id="KW-0812">Transmembrane</keyword>
<feature type="compositionally biased region" description="Low complexity" evidence="1">
    <location>
        <begin position="204"/>
        <end position="222"/>
    </location>
</feature>
<feature type="compositionally biased region" description="Basic and acidic residues" evidence="1">
    <location>
        <begin position="69"/>
        <end position="78"/>
    </location>
</feature>
<evidence type="ECO:0000259" key="4">
    <source>
        <dbReference type="PROSITE" id="PS51752"/>
    </source>
</evidence>
<evidence type="ECO:0000256" key="2">
    <source>
        <dbReference type="SAM" id="Phobius"/>
    </source>
</evidence>
<dbReference type="Gene3D" id="2.100.10.30">
    <property type="entry name" value="Jacalin-like lectin domain"/>
    <property type="match status" value="1"/>
</dbReference>
<evidence type="ECO:0000313" key="6">
    <source>
        <dbReference type="EMBL" id="RLN69041.1"/>
    </source>
</evidence>
<reference evidence="7 8" key="1">
    <citation type="submission" date="2018-07" db="EMBL/GenBank/DDBJ databases">
        <title>Genome sequencing of oomycete isolates from Chile give support for New Zealand origin for Phytophthora kernoviae and make available the first Nothophytophthora sp. genome.</title>
        <authorList>
            <person name="Studholme D.J."/>
            <person name="Sanfuentes E."/>
            <person name="Panda P."/>
            <person name="Hill R."/>
            <person name="Sambles C."/>
            <person name="Grant M."/>
            <person name="Williams N.M."/>
            <person name="Mcdougal R.L."/>
        </authorList>
    </citation>
    <scope>NUCLEOTIDE SEQUENCE [LARGE SCALE GENOMIC DNA]</scope>
    <source>
        <strain evidence="5">Chile6</strain>
        <strain evidence="6">Chile7</strain>
    </source>
</reference>
<evidence type="ECO:0000256" key="1">
    <source>
        <dbReference type="SAM" id="MobiDB-lite"/>
    </source>
</evidence>
<keyword evidence="3" id="KW-0732">Signal</keyword>
<dbReference type="Proteomes" id="UP000277300">
    <property type="component" value="Unassembled WGS sequence"/>
</dbReference>
<evidence type="ECO:0000313" key="7">
    <source>
        <dbReference type="Proteomes" id="UP000277300"/>
    </source>
</evidence>
<dbReference type="EMBL" id="MBDO02000077">
    <property type="protein sequence ID" value="RLN64259.1"/>
    <property type="molecule type" value="Genomic_DNA"/>
</dbReference>
<dbReference type="SUPFAM" id="SSF51101">
    <property type="entry name" value="Mannose-binding lectins"/>
    <property type="match status" value="1"/>
</dbReference>
<dbReference type="Pfam" id="PF01419">
    <property type="entry name" value="Jacalin"/>
    <property type="match status" value="1"/>
</dbReference>
<dbReference type="InterPro" id="IPR036404">
    <property type="entry name" value="Jacalin-like_lectin_dom_sf"/>
</dbReference>
<feature type="transmembrane region" description="Helical" evidence="2">
    <location>
        <begin position="640"/>
        <end position="666"/>
    </location>
</feature>
<evidence type="ECO:0000256" key="3">
    <source>
        <dbReference type="SAM" id="SignalP"/>
    </source>
</evidence>
<feature type="compositionally biased region" description="Low complexity" evidence="1">
    <location>
        <begin position="166"/>
        <end position="191"/>
    </location>
</feature>
<feature type="domain" description="Jacalin-type lectin" evidence="4">
    <location>
        <begin position="299"/>
        <end position="442"/>
    </location>
</feature>
<gene>
    <name evidence="6" type="ORF">BBJ29_006893</name>
    <name evidence="5" type="ORF">BBP00_00003592</name>
</gene>
<name>A0A3F2RU47_9STRA</name>
<feature type="compositionally biased region" description="Low complexity" evidence="1">
    <location>
        <begin position="79"/>
        <end position="153"/>
    </location>
</feature>
<feature type="chain" id="PRO_5033796102" description="Jacalin-type lectin domain-containing protein" evidence="3">
    <location>
        <begin position="25"/>
        <end position="1032"/>
    </location>
</feature>
<dbReference type="InterPro" id="IPR001229">
    <property type="entry name" value="Jacalin-like_lectin_dom"/>
</dbReference>
<dbReference type="SMART" id="SM00915">
    <property type="entry name" value="Jacalin"/>
    <property type="match status" value="1"/>
</dbReference>
<protein>
    <recommendedName>
        <fullName evidence="4">Jacalin-type lectin domain-containing protein</fullName>
    </recommendedName>
</protein>
<comment type="caution">
    <text evidence="5">The sequence shown here is derived from an EMBL/GenBank/DDBJ whole genome shotgun (WGS) entry which is preliminary data.</text>
</comment>
<keyword evidence="2" id="KW-1133">Transmembrane helix</keyword>
<dbReference type="EMBL" id="MBAD02000371">
    <property type="protein sequence ID" value="RLN69041.1"/>
    <property type="molecule type" value="Genomic_DNA"/>
</dbReference>
<dbReference type="AlphaFoldDB" id="A0A3F2RU47"/>
<proteinExistence type="predicted"/>
<feature type="transmembrane region" description="Helical" evidence="2">
    <location>
        <begin position="570"/>
        <end position="589"/>
    </location>
</feature>
<evidence type="ECO:0000313" key="5">
    <source>
        <dbReference type="EMBL" id="RLN64259.1"/>
    </source>
</evidence>
<evidence type="ECO:0000313" key="8">
    <source>
        <dbReference type="Proteomes" id="UP000284657"/>
    </source>
</evidence>
<organism evidence="5 7">
    <name type="scientific">Phytophthora kernoviae</name>
    <dbReference type="NCBI Taxonomy" id="325452"/>
    <lineage>
        <taxon>Eukaryota</taxon>
        <taxon>Sar</taxon>
        <taxon>Stramenopiles</taxon>
        <taxon>Oomycota</taxon>
        <taxon>Peronosporomycetes</taxon>
        <taxon>Peronosporales</taxon>
        <taxon>Peronosporaceae</taxon>
        <taxon>Phytophthora</taxon>
    </lineage>
</organism>
<keyword evidence="2" id="KW-0472">Membrane</keyword>